<evidence type="ECO:0000313" key="2">
    <source>
        <dbReference type="EMBL" id="CBY33419.1"/>
    </source>
</evidence>
<keyword evidence="1" id="KW-0472">Membrane</keyword>
<gene>
    <name evidence="2" type="ORF">GSOID_T00021328001</name>
</gene>
<dbReference type="AlphaFoldDB" id="E4YD02"/>
<name>E4YD02_OIKDI</name>
<reference evidence="2" key="1">
    <citation type="journal article" date="2010" name="Science">
        <title>Plasticity of animal genome architecture unmasked by rapid evolution of a pelagic tunicate.</title>
        <authorList>
            <person name="Denoeud F."/>
            <person name="Henriet S."/>
            <person name="Mungpakdee S."/>
            <person name="Aury J.M."/>
            <person name="Da Silva C."/>
            <person name="Brinkmann H."/>
            <person name="Mikhaleva J."/>
            <person name="Olsen L.C."/>
            <person name="Jubin C."/>
            <person name="Canestro C."/>
            <person name="Bouquet J.M."/>
            <person name="Danks G."/>
            <person name="Poulain J."/>
            <person name="Campsteijn C."/>
            <person name="Adamski M."/>
            <person name="Cross I."/>
            <person name="Yadetie F."/>
            <person name="Muffato M."/>
            <person name="Louis A."/>
            <person name="Butcher S."/>
            <person name="Tsagkogeorga G."/>
            <person name="Konrad A."/>
            <person name="Singh S."/>
            <person name="Jensen M.F."/>
            <person name="Cong E.H."/>
            <person name="Eikeseth-Otteraa H."/>
            <person name="Noel B."/>
            <person name="Anthouard V."/>
            <person name="Porcel B.M."/>
            <person name="Kachouri-Lafond R."/>
            <person name="Nishino A."/>
            <person name="Ugolini M."/>
            <person name="Chourrout P."/>
            <person name="Nishida H."/>
            <person name="Aasland R."/>
            <person name="Huzurbazar S."/>
            <person name="Westhof E."/>
            <person name="Delsuc F."/>
            <person name="Lehrach H."/>
            <person name="Reinhardt R."/>
            <person name="Weissenbach J."/>
            <person name="Roy S.W."/>
            <person name="Artiguenave F."/>
            <person name="Postlethwait J.H."/>
            <person name="Manak J.R."/>
            <person name="Thompson E.M."/>
            <person name="Jaillon O."/>
            <person name="Du Pasquier L."/>
            <person name="Boudinot P."/>
            <person name="Liberles D.A."/>
            <person name="Volff J.N."/>
            <person name="Philippe H."/>
            <person name="Lenhard B."/>
            <person name="Roest Crollius H."/>
            <person name="Wincker P."/>
            <person name="Chourrout D."/>
        </authorList>
    </citation>
    <scope>NUCLEOTIDE SEQUENCE [LARGE SCALE GENOMIC DNA]</scope>
</reference>
<dbReference type="Proteomes" id="UP000011014">
    <property type="component" value="Unassembled WGS sequence"/>
</dbReference>
<accession>E4YD02</accession>
<proteinExistence type="predicted"/>
<dbReference type="EMBL" id="FN654415">
    <property type="protein sequence ID" value="CBY33419.1"/>
    <property type="molecule type" value="Genomic_DNA"/>
</dbReference>
<sequence length="101" mass="11598">MSLTEWPIYVPKKSRQSQLIETGVITGIVCLTLLCFIVWHFRDNRKIKKSAKECPKAKENYTPHSYDTITASRTIAFELNDYSAAETPKLMRPNSVPDYAM</sequence>
<evidence type="ECO:0000256" key="1">
    <source>
        <dbReference type="SAM" id="Phobius"/>
    </source>
</evidence>
<organism evidence="2">
    <name type="scientific">Oikopleura dioica</name>
    <name type="common">Tunicate</name>
    <dbReference type="NCBI Taxonomy" id="34765"/>
    <lineage>
        <taxon>Eukaryota</taxon>
        <taxon>Metazoa</taxon>
        <taxon>Chordata</taxon>
        <taxon>Tunicata</taxon>
        <taxon>Appendicularia</taxon>
        <taxon>Copelata</taxon>
        <taxon>Oikopleuridae</taxon>
        <taxon>Oikopleura</taxon>
    </lineage>
</organism>
<feature type="transmembrane region" description="Helical" evidence="1">
    <location>
        <begin position="20"/>
        <end position="41"/>
    </location>
</feature>
<keyword evidence="1" id="KW-1133">Transmembrane helix</keyword>
<protein>
    <submittedName>
        <fullName evidence="2">Uncharacterized protein</fullName>
    </submittedName>
</protein>
<keyword evidence="1" id="KW-0812">Transmembrane</keyword>